<keyword evidence="3" id="KW-0547">Nucleotide-binding</keyword>
<dbReference type="Proteomes" id="UP000253273">
    <property type="component" value="Chromosome"/>
</dbReference>
<dbReference type="SUPFAM" id="SSF52540">
    <property type="entry name" value="P-loop containing nucleoside triphosphate hydrolases"/>
    <property type="match status" value="1"/>
</dbReference>
<organism evidence="6 7">
    <name type="scientific">Haloplanus rubicundus</name>
    <dbReference type="NCBI Taxonomy" id="1547898"/>
    <lineage>
        <taxon>Archaea</taxon>
        <taxon>Methanobacteriati</taxon>
        <taxon>Methanobacteriota</taxon>
        <taxon>Stenosarchaea group</taxon>
        <taxon>Halobacteria</taxon>
        <taxon>Halobacteriales</taxon>
        <taxon>Haloferacaceae</taxon>
        <taxon>Haloplanus</taxon>
    </lineage>
</organism>
<dbReference type="InterPro" id="IPR050311">
    <property type="entry name" value="ORC1/CDC6"/>
</dbReference>
<dbReference type="InterPro" id="IPR003593">
    <property type="entry name" value="AAA+_ATPase"/>
</dbReference>
<dbReference type="CDD" id="cd18139">
    <property type="entry name" value="HLD_clamp_RarA"/>
    <property type="match status" value="1"/>
</dbReference>
<dbReference type="GeneID" id="37283534"/>
<accession>A0A345E2Z3</accession>
<dbReference type="Pfam" id="PF22703">
    <property type="entry name" value="Cdc6_lid"/>
    <property type="match status" value="1"/>
</dbReference>
<dbReference type="PANTHER" id="PTHR10763:SF22">
    <property type="entry name" value="ORC1-TYPE DNA REPLICATION PROTEIN"/>
    <property type="match status" value="1"/>
</dbReference>
<dbReference type="SMART" id="SM00382">
    <property type="entry name" value="AAA"/>
    <property type="match status" value="1"/>
</dbReference>
<dbReference type="CDD" id="cd00009">
    <property type="entry name" value="AAA"/>
    <property type="match status" value="1"/>
</dbReference>
<evidence type="ECO:0000256" key="3">
    <source>
        <dbReference type="ARBA" id="ARBA00022741"/>
    </source>
</evidence>
<dbReference type="NCBIfam" id="TIGR02928">
    <property type="entry name" value="orc1/cdc6 family replication initiation protein"/>
    <property type="match status" value="1"/>
</dbReference>
<dbReference type="PANTHER" id="PTHR10763">
    <property type="entry name" value="CELL DIVISION CONTROL PROTEIN 6-RELATED"/>
    <property type="match status" value="1"/>
</dbReference>
<name>A0A345E2Z3_9EURY</name>
<keyword evidence="4" id="KW-0067">ATP-binding</keyword>
<dbReference type="GO" id="GO:0016887">
    <property type="term" value="F:ATP hydrolysis activity"/>
    <property type="evidence" value="ECO:0007669"/>
    <property type="project" value="InterPro"/>
</dbReference>
<evidence type="ECO:0000259" key="5">
    <source>
        <dbReference type="SMART" id="SM00382"/>
    </source>
</evidence>
<feature type="domain" description="AAA+ ATPase" evidence="5">
    <location>
        <begin position="39"/>
        <end position="183"/>
    </location>
</feature>
<evidence type="ECO:0000313" key="6">
    <source>
        <dbReference type="EMBL" id="AXG06565.1"/>
    </source>
</evidence>
<comment type="similarity">
    <text evidence="1">Belongs to the CDC6/cdc18 family.</text>
</comment>
<dbReference type="AlphaFoldDB" id="A0A345E2Z3"/>
<dbReference type="InterPro" id="IPR014277">
    <property type="entry name" value="Orc1/Cdc6_arc"/>
</dbReference>
<evidence type="ECO:0000256" key="2">
    <source>
        <dbReference type="ARBA" id="ARBA00022705"/>
    </source>
</evidence>
<sequence>MIHDARVLKEDWVPRELHHREGQIQHFSSELKPITHGLGAENILVTGPSGTGKTTIAKYVVEQLTQQVLGIRYGYTNCISDSTKAAVCHSLVQGAGRGNDLRPEGTPTSVYFNRLREMDDHFVAILDEVDVIEDDTLIHALHDLPDVTVILVAVSEDDLFTDLDSRVVSRLRGSAKVMLDKYSHDELCDILWGRIDHGLRAGVVEEDVVDYTADIAAGDARHAITLLRRGVREATKLGDEKLSVDHVQEVRADAREEIHDRHVDTLGTHQRHLYEIVREAEEISAAELHERYEHRVADPKAQSTRRNYLQSLKRYDLIRASGSGRGTRYELNRP</sequence>
<dbReference type="OrthoDB" id="270161at2157"/>
<dbReference type="InterPro" id="IPR049945">
    <property type="entry name" value="AAA_22"/>
</dbReference>
<keyword evidence="7" id="KW-1185">Reference proteome</keyword>
<dbReference type="InterPro" id="IPR055237">
    <property type="entry name" value="Cdc6_lid"/>
</dbReference>
<reference evidence="6 7" key="1">
    <citation type="submission" date="2018-07" db="EMBL/GenBank/DDBJ databases">
        <title>Genome sequences of Haloplanus sp. CBA1113.</title>
        <authorList>
            <person name="Kim Y.B."/>
            <person name="Roh S.W."/>
        </authorList>
    </citation>
    <scope>NUCLEOTIDE SEQUENCE [LARGE SCALE GENOMIC DNA]</scope>
    <source>
        <strain evidence="6 7">CBA1113</strain>
    </source>
</reference>
<dbReference type="Gene3D" id="3.40.50.300">
    <property type="entry name" value="P-loop containing nucleotide triphosphate hydrolases"/>
    <property type="match status" value="1"/>
</dbReference>
<dbReference type="GO" id="GO:0005524">
    <property type="term" value="F:ATP binding"/>
    <property type="evidence" value="ECO:0007669"/>
    <property type="project" value="UniProtKB-KW"/>
</dbReference>
<dbReference type="EMBL" id="CP031150">
    <property type="protein sequence ID" value="AXG06565.1"/>
    <property type="molecule type" value="Genomic_DNA"/>
</dbReference>
<dbReference type="Gene3D" id="1.10.8.60">
    <property type="match status" value="1"/>
</dbReference>
<dbReference type="InterPro" id="IPR027417">
    <property type="entry name" value="P-loop_NTPase"/>
</dbReference>
<dbReference type="RefSeq" id="WP_114585703.1">
    <property type="nucleotide sequence ID" value="NZ_CP031150.1"/>
</dbReference>
<keyword evidence="2" id="KW-0235">DNA replication</keyword>
<evidence type="ECO:0000313" key="7">
    <source>
        <dbReference type="Proteomes" id="UP000253273"/>
    </source>
</evidence>
<dbReference type="Pfam" id="PF13401">
    <property type="entry name" value="AAA_22"/>
    <property type="match status" value="1"/>
</dbReference>
<gene>
    <name evidence="6" type="ORF">DU500_09075</name>
</gene>
<evidence type="ECO:0000256" key="1">
    <source>
        <dbReference type="ARBA" id="ARBA00006184"/>
    </source>
</evidence>
<dbReference type="KEGG" id="haj:DU500_09075"/>
<evidence type="ECO:0000256" key="4">
    <source>
        <dbReference type="ARBA" id="ARBA00022840"/>
    </source>
</evidence>
<protein>
    <submittedName>
        <fullName evidence="6">AAA family ATPase</fullName>
    </submittedName>
</protein>
<dbReference type="GO" id="GO:0006260">
    <property type="term" value="P:DNA replication"/>
    <property type="evidence" value="ECO:0007669"/>
    <property type="project" value="UniProtKB-KW"/>
</dbReference>
<proteinExistence type="inferred from homology"/>